<feature type="compositionally biased region" description="Acidic residues" evidence="1">
    <location>
        <begin position="487"/>
        <end position="496"/>
    </location>
</feature>
<sequence length="554" mass="61529">MSQATPIKQDRIERHLARQRGAGVRTISTNFGFSFGIPFQPTTNAATSSTEPATKKRKLASGIEGEIGTRCKIEKRTRAKSTHCQDEPAGEKKARTRRRLDTNIEEEVSPPKLIAEENFTVINEAAKKKRGRPKKAPVVEVAKQESLQNDVHETSSRPRRRAAASAVARVTEGFIEEKAPIDKKRRDAEPLQERRRGRKPKPQAPQPSSSLALEPEAVPEEATQSLQQEPDVRSERPIPVARDPRARSAAAISQEDEGTRKAKKRSKRKRDVAVDGNEAASNDSNLDKKPKTGRRALQETSTNAIIGSMSPEKSEKAQLEKAPPEHHVESRESQHLSEKGGPKRPRKTAKQNRSSARLENGAESGRIPPEAAGRQEVSINDRETEARRLNSDQKAMPSAGAGTRRRPATQDKASLVRLPNNTNDAEDDPTRHQVSSVPSPAMKESRKMRLKNTRAVVKQDKINLQTRTRAARPMEETEKRESKDTTTTDEADELDWLLEQPKQARPSRQRTITRTRKPTHHSSKDADDVDLDDLLSNIAAFVPLSMRAAGGCGK</sequence>
<proteinExistence type="predicted"/>
<reference evidence="2" key="1">
    <citation type="submission" date="2023-11" db="EMBL/GenBank/DDBJ databases">
        <authorList>
            <person name="Alioto T."/>
            <person name="Alioto T."/>
            <person name="Gomez Garrido J."/>
        </authorList>
    </citation>
    <scope>NUCLEOTIDE SEQUENCE</scope>
</reference>
<feature type="compositionally biased region" description="Basic and acidic residues" evidence="1">
    <location>
        <begin position="312"/>
        <end position="341"/>
    </location>
</feature>
<feature type="compositionally biased region" description="Basic and acidic residues" evidence="1">
    <location>
        <begin position="230"/>
        <end position="246"/>
    </location>
</feature>
<feature type="compositionally biased region" description="Basic and acidic residues" evidence="1">
    <location>
        <begin position="472"/>
        <end position="486"/>
    </location>
</feature>
<dbReference type="EMBL" id="CAVMBE010000086">
    <property type="protein sequence ID" value="CAK4033444.1"/>
    <property type="molecule type" value="Genomic_DNA"/>
</dbReference>
<feature type="compositionally biased region" description="Basic and acidic residues" evidence="1">
    <location>
        <begin position="83"/>
        <end position="93"/>
    </location>
</feature>
<name>A0AAI9EEP8_9PEZI</name>
<feature type="compositionally biased region" description="Low complexity" evidence="1">
    <location>
        <begin position="206"/>
        <end position="222"/>
    </location>
</feature>
<organism evidence="2 3">
    <name type="scientific">Lecanosticta acicola</name>
    <dbReference type="NCBI Taxonomy" id="111012"/>
    <lineage>
        <taxon>Eukaryota</taxon>
        <taxon>Fungi</taxon>
        <taxon>Dikarya</taxon>
        <taxon>Ascomycota</taxon>
        <taxon>Pezizomycotina</taxon>
        <taxon>Dothideomycetes</taxon>
        <taxon>Dothideomycetidae</taxon>
        <taxon>Mycosphaerellales</taxon>
        <taxon>Mycosphaerellaceae</taxon>
        <taxon>Lecanosticta</taxon>
    </lineage>
</organism>
<feature type="compositionally biased region" description="Basic residues" evidence="1">
    <location>
        <begin position="261"/>
        <end position="270"/>
    </location>
</feature>
<feature type="region of interest" description="Disordered" evidence="1">
    <location>
        <begin position="75"/>
        <end position="97"/>
    </location>
</feature>
<evidence type="ECO:0000313" key="2">
    <source>
        <dbReference type="EMBL" id="CAK4033444.1"/>
    </source>
</evidence>
<dbReference type="Proteomes" id="UP001296104">
    <property type="component" value="Unassembled WGS sequence"/>
</dbReference>
<evidence type="ECO:0000256" key="1">
    <source>
        <dbReference type="SAM" id="MobiDB-lite"/>
    </source>
</evidence>
<feature type="region of interest" description="Disordered" evidence="1">
    <location>
        <begin position="127"/>
        <end position="529"/>
    </location>
</feature>
<feature type="compositionally biased region" description="Polar residues" evidence="1">
    <location>
        <begin position="40"/>
        <end position="52"/>
    </location>
</feature>
<feature type="region of interest" description="Disordered" evidence="1">
    <location>
        <begin position="38"/>
        <end position="61"/>
    </location>
</feature>
<comment type="caution">
    <text evidence="2">The sequence shown here is derived from an EMBL/GenBank/DDBJ whole genome shotgun (WGS) entry which is preliminary data.</text>
</comment>
<gene>
    <name evidence="2" type="ORF">LECACI_7A008602</name>
</gene>
<accession>A0AAI9EEP8</accession>
<keyword evidence="3" id="KW-1185">Reference proteome</keyword>
<feature type="compositionally biased region" description="Basic residues" evidence="1">
    <location>
        <begin position="505"/>
        <end position="521"/>
    </location>
</feature>
<dbReference type="AlphaFoldDB" id="A0AAI9EEP8"/>
<evidence type="ECO:0000313" key="3">
    <source>
        <dbReference type="Proteomes" id="UP001296104"/>
    </source>
</evidence>
<feature type="compositionally biased region" description="Basic and acidic residues" evidence="1">
    <location>
        <begin position="175"/>
        <end position="194"/>
    </location>
</feature>
<protein>
    <submittedName>
        <fullName evidence="2">Unnamed protein product</fullName>
    </submittedName>
</protein>
<feature type="compositionally biased region" description="Basic and acidic residues" evidence="1">
    <location>
        <begin position="379"/>
        <end position="391"/>
    </location>
</feature>